<accession>A0ABD5S402</accession>
<evidence type="ECO:0000313" key="2">
    <source>
        <dbReference type="Proteomes" id="UP001596328"/>
    </source>
</evidence>
<dbReference type="EMBL" id="JBHSWU010000990">
    <property type="protein sequence ID" value="MFC6726265.1"/>
    <property type="molecule type" value="Genomic_DNA"/>
</dbReference>
<keyword evidence="2" id="KW-1185">Reference proteome</keyword>
<sequence>PVAARLATAGRGPSLGTIERRLPADWDFRPVGRDHRRSDGDDPAVDGQSIALSHVGGFVLASLLYSFLSDPRFEV</sequence>
<comment type="caution">
    <text evidence="1">The sequence shown here is derived from an EMBL/GenBank/DDBJ whole genome shotgun (WGS) entry which is preliminary data.</text>
</comment>
<evidence type="ECO:0000313" key="1">
    <source>
        <dbReference type="EMBL" id="MFC6726265.1"/>
    </source>
</evidence>
<dbReference type="AlphaFoldDB" id="A0ABD5S402"/>
<organism evidence="1 2">
    <name type="scientific">Halobium palmae</name>
    <dbReference type="NCBI Taxonomy" id="1776492"/>
    <lineage>
        <taxon>Archaea</taxon>
        <taxon>Methanobacteriati</taxon>
        <taxon>Methanobacteriota</taxon>
        <taxon>Stenosarchaea group</taxon>
        <taxon>Halobacteria</taxon>
        <taxon>Halobacteriales</taxon>
        <taxon>Haloferacaceae</taxon>
        <taxon>Halobium</taxon>
    </lineage>
</organism>
<proteinExistence type="predicted"/>
<dbReference type="Proteomes" id="UP001596328">
    <property type="component" value="Unassembled WGS sequence"/>
</dbReference>
<gene>
    <name evidence="1" type="ORF">ACFQE1_18225</name>
</gene>
<name>A0ABD5S402_9EURY</name>
<feature type="non-terminal residue" evidence="1">
    <location>
        <position position="1"/>
    </location>
</feature>
<reference evidence="1 2" key="1">
    <citation type="journal article" date="2019" name="Int. J. Syst. Evol. Microbiol.">
        <title>The Global Catalogue of Microorganisms (GCM) 10K type strain sequencing project: providing services to taxonomists for standard genome sequencing and annotation.</title>
        <authorList>
            <consortium name="The Broad Institute Genomics Platform"/>
            <consortium name="The Broad Institute Genome Sequencing Center for Infectious Disease"/>
            <person name="Wu L."/>
            <person name="Ma J."/>
        </authorList>
    </citation>
    <scope>NUCLEOTIDE SEQUENCE [LARGE SCALE GENOMIC DNA]</scope>
    <source>
        <strain evidence="1 2">NBRC 111368</strain>
    </source>
</reference>
<protein>
    <submittedName>
        <fullName evidence="1">Uncharacterized protein</fullName>
    </submittedName>
</protein>